<dbReference type="EMBL" id="UINC01003253">
    <property type="protein sequence ID" value="SVA04694.1"/>
    <property type="molecule type" value="Genomic_DNA"/>
</dbReference>
<sequence>MLINNVGEQRETLATASLNDTSNQQRIYQPLRFVGPDYLIQCPSIAARRNVPIGNASFLDDPCNLLKVPQLFSSQSG</sequence>
<dbReference type="AlphaFoldDB" id="A0A381SMQ2"/>
<reference evidence="1" key="1">
    <citation type="submission" date="2018-05" db="EMBL/GenBank/DDBJ databases">
        <authorList>
            <person name="Lanie J.A."/>
            <person name="Ng W.-L."/>
            <person name="Kazmierczak K.M."/>
            <person name="Andrzejewski T.M."/>
            <person name="Davidsen T.M."/>
            <person name="Wayne K.J."/>
            <person name="Tettelin H."/>
            <person name="Glass J.I."/>
            <person name="Rusch D."/>
            <person name="Podicherti R."/>
            <person name="Tsui H.-C.T."/>
            <person name="Winkler M.E."/>
        </authorList>
    </citation>
    <scope>NUCLEOTIDE SEQUENCE</scope>
</reference>
<gene>
    <name evidence="1" type="ORF">METZ01_LOCUS57548</name>
</gene>
<organism evidence="1">
    <name type="scientific">marine metagenome</name>
    <dbReference type="NCBI Taxonomy" id="408172"/>
    <lineage>
        <taxon>unclassified sequences</taxon>
        <taxon>metagenomes</taxon>
        <taxon>ecological metagenomes</taxon>
    </lineage>
</organism>
<accession>A0A381SMQ2</accession>
<name>A0A381SMQ2_9ZZZZ</name>
<evidence type="ECO:0000313" key="1">
    <source>
        <dbReference type="EMBL" id="SVA04694.1"/>
    </source>
</evidence>
<proteinExistence type="predicted"/>
<protein>
    <submittedName>
        <fullName evidence="1">Uncharacterized protein</fullName>
    </submittedName>
</protein>